<accession>A0A3E4WHB1</accession>
<reference evidence="1 2" key="1">
    <citation type="submission" date="2018-08" db="EMBL/GenBank/DDBJ databases">
        <title>A genome reference for cultivated species of the human gut microbiota.</title>
        <authorList>
            <person name="Zou Y."/>
            <person name="Xue W."/>
            <person name="Luo G."/>
        </authorList>
    </citation>
    <scope>NUCLEOTIDE SEQUENCE [LARGE SCALE GENOMIC DNA]</scope>
    <source>
        <strain evidence="1 2">OM08-14</strain>
    </source>
</reference>
<evidence type="ECO:0000313" key="1">
    <source>
        <dbReference type="EMBL" id="RGM41580.1"/>
    </source>
</evidence>
<dbReference type="AlphaFoldDB" id="A0A3E4WHB1"/>
<name>A0A3E4WHB1_9BACT</name>
<protein>
    <submittedName>
        <fullName evidence="1">Uncharacterized protein</fullName>
    </submittedName>
</protein>
<dbReference type="EMBL" id="QSTF01000007">
    <property type="protein sequence ID" value="RGM41580.1"/>
    <property type="molecule type" value="Genomic_DNA"/>
</dbReference>
<gene>
    <name evidence="1" type="ORF">DXC17_04510</name>
</gene>
<dbReference type="Proteomes" id="UP000260780">
    <property type="component" value="Unassembled WGS sequence"/>
</dbReference>
<organism evidence="1 2">
    <name type="scientific">Phocaeicola plebeius</name>
    <dbReference type="NCBI Taxonomy" id="310297"/>
    <lineage>
        <taxon>Bacteria</taxon>
        <taxon>Pseudomonadati</taxon>
        <taxon>Bacteroidota</taxon>
        <taxon>Bacteroidia</taxon>
        <taxon>Bacteroidales</taxon>
        <taxon>Bacteroidaceae</taxon>
        <taxon>Phocaeicola</taxon>
    </lineage>
</organism>
<proteinExistence type="predicted"/>
<sequence>MKKALHLPRGWIPLYRVVCRSNNNSNANGGVSYANCGNDSSSSFTNIGSRLGINQKEIMDLCQEDEPQQKRYLYRKVEKKLEWVEFGRDFSRRSWAR</sequence>
<evidence type="ECO:0000313" key="2">
    <source>
        <dbReference type="Proteomes" id="UP000260780"/>
    </source>
</evidence>
<comment type="caution">
    <text evidence="1">The sequence shown here is derived from an EMBL/GenBank/DDBJ whole genome shotgun (WGS) entry which is preliminary data.</text>
</comment>